<dbReference type="Proteomes" id="UP001056855">
    <property type="component" value="Chromosome"/>
</dbReference>
<dbReference type="InterPro" id="IPR019533">
    <property type="entry name" value="Peptidase_S26"/>
</dbReference>
<organism evidence="2 3">
    <name type="scientific">Natronosalvus rutilus</name>
    <dbReference type="NCBI Taxonomy" id="2953753"/>
    <lineage>
        <taxon>Archaea</taxon>
        <taxon>Methanobacteriati</taxon>
        <taxon>Methanobacteriota</taxon>
        <taxon>Stenosarchaea group</taxon>
        <taxon>Halobacteria</taxon>
        <taxon>Halobacteriales</taxon>
        <taxon>Natrialbaceae</taxon>
        <taxon>Natronosalvus</taxon>
    </lineage>
</organism>
<sequence>MNETSIAKQAAMGLVGLVVVLLVLGQVLGQPILLGYVATGSMEPSLSAGDGFVAVPSAVTGAPEPGDVVVFEAETLHGGGLTTHRIVAETDEGYVTRGDANPFTDQDGGEPPVTEGKIVAEAWQVGGSVVRVPHLGTVIMSVQGLVGAVFGLLAAPLGITAAFDAEGTGALLVALGVGLLGVGLLLERVGVADRRTARRTSRQNVIGLWSALSAVVVVLALFATAAMVIPAGGTAYELVSTDSPTDDPQIVAPGETTTLTRTIDNSGYVPVVVMLDAPHPAVDAEPRATTVGSRDTAEVALSMTAPETTGSYTRDVVESRYLLVLPPTLLVWLHDVHPFVAVGAVNVAIVAVAVGLVFALFGTGDLRIRTPGSHVPLSRRLERLLEKWL</sequence>
<evidence type="ECO:0000313" key="3">
    <source>
        <dbReference type="Proteomes" id="UP001056855"/>
    </source>
</evidence>
<name>A0A9E7NCG4_9EURY</name>
<dbReference type="GeneID" id="73289137"/>
<feature type="transmembrane region" description="Helical" evidence="1">
    <location>
        <begin position="138"/>
        <end position="163"/>
    </location>
</feature>
<dbReference type="RefSeq" id="WP_254159064.1">
    <property type="nucleotide sequence ID" value="NZ_CP100355.1"/>
</dbReference>
<keyword evidence="1" id="KW-0472">Membrane</keyword>
<dbReference type="CDD" id="cd06530">
    <property type="entry name" value="S26_SPase_I"/>
    <property type="match status" value="1"/>
</dbReference>
<reference evidence="2" key="1">
    <citation type="submission" date="2022-06" db="EMBL/GenBank/DDBJ databases">
        <title>Diverse halophilic archaea isolated from saline environments.</title>
        <authorList>
            <person name="Cui H.-L."/>
        </authorList>
    </citation>
    <scope>NUCLEOTIDE SEQUENCE</scope>
    <source>
        <strain evidence="2">WLHS1</strain>
    </source>
</reference>
<keyword evidence="1" id="KW-1133">Transmembrane helix</keyword>
<dbReference type="AlphaFoldDB" id="A0A9E7NCG4"/>
<feature type="transmembrane region" description="Helical" evidence="1">
    <location>
        <begin position="206"/>
        <end position="229"/>
    </location>
</feature>
<gene>
    <name evidence="2" type="ORF">NGM29_03785</name>
</gene>
<evidence type="ECO:0000313" key="2">
    <source>
        <dbReference type="EMBL" id="UTF54410.1"/>
    </source>
</evidence>
<dbReference type="KEGG" id="sawl:NGM29_03785"/>
<proteinExistence type="predicted"/>
<keyword evidence="3" id="KW-1185">Reference proteome</keyword>
<feature type="transmembrane region" description="Helical" evidence="1">
    <location>
        <begin position="169"/>
        <end position="186"/>
    </location>
</feature>
<keyword evidence="1" id="KW-0812">Transmembrane</keyword>
<protein>
    <submittedName>
        <fullName evidence="2">S26 family signal peptidase</fullName>
    </submittedName>
</protein>
<dbReference type="GO" id="GO:0004252">
    <property type="term" value="F:serine-type endopeptidase activity"/>
    <property type="evidence" value="ECO:0007669"/>
    <property type="project" value="InterPro"/>
</dbReference>
<accession>A0A9E7NCG4</accession>
<dbReference type="GO" id="GO:0006465">
    <property type="term" value="P:signal peptide processing"/>
    <property type="evidence" value="ECO:0007669"/>
    <property type="project" value="InterPro"/>
</dbReference>
<dbReference type="SUPFAM" id="SSF51306">
    <property type="entry name" value="LexA/Signal peptidase"/>
    <property type="match status" value="1"/>
</dbReference>
<dbReference type="InterPro" id="IPR036286">
    <property type="entry name" value="LexA/Signal_pep-like_sf"/>
</dbReference>
<dbReference type="EMBL" id="CP100355">
    <property type="protein sequence ID" value="UTF54410.1"/>
    <property type="molecule type" value="Genomic_DNA"/>
</dbReference>
<feature type="transmembrane region" description="Helical" evidence="1">
    <location>
        <begin position="339"/>
        <end position="361"/>
    </location>
</feature>
<evidence type="ECO:0000256" key="1">
    <source>
        <dbReference type="SAM" id="Phobius"/>
    </source>
</evidence>
<feature type="transmembrane region" description="Helical" evidence="1">
    <location>
        <begin position="12"/>
        <end position="37"/>
    </location>
</feature>